<dbReference type="STRING" id="104663.SAMN04488121_101492"/>
<evidence type="ECO:0000313" key="2">
    <source>
        <dbReference type="EMBL" id="SDF00447.1"/>
    </source>
</evidence>
<feature type="transmembrane region" description="Helical" evidence="1">
    <location>
        <begin position="168"/>
        <end position="188"/>
    </location>
</feature>
<dbReference type="EMBL" id="FNBN01000001">
    <property type="protein sequence ID" value="SDF00447.1"/>
    <property type="molecule type" value="Genomic_DNA"/>
</dbReference>
<feature type="transmembrane region" description="Helical" evidence="1">
    <location>
        <begin position="20"/>
        <end position="48"/>
    </location>
</feature>
<keyword evidence="1" id="KW-0472">Membrane</keyword>
<gene>
    <name evidence="2" type="ORF">SAMN04488121_101492</name>
</gene>
<reference evidence="2 3" key="1">
    <citation type="submission" date="2016-10" db="EMBL/GenBank/DDBJ databases">
        <authorList>
            <person name="de Groot N.N."/>
        </authorList>
    </citation>
    <scope>NUCLEOTIDE SEQUENCE [LARGE SCALE GENOMIC DNA]</scope>
    <source>
        <strain evidence="2 3">DSM 527</strain>
    </source>
</reference>
<dbReference type="OrthoDB" id="111691at2"/>
<sequence length="431" mass="48852">MGNDIQTNAKKKGKSWGKKLNAWLHLWLGLTSGIIVLIVSITGCIFVFQKEITEWVHHDELFVTARHTPVLPLSVLQEKAQTALGKEFPVRSVFTYRSPDRAWEFLTYAEGNENALTIFGSTAYYKAAYVDPYTGNVTAVRDLKTDFFVIVKYLHWSLLLNTKYGQPIVGWATFIFVILLITGLILWWPKKWTKKSREQSFRIKWSGNFKRVNYDLHNVLGFYSLLIALVLALTGMVWAFKWFQATVYVVASRSITPPQHKEVKSDTLALPLAGSNPLDVAYTTAVQQFPQAKRIGVFATRNSNTATIRMSAYWGKETYYNRDDLQFDKHTGKLLAHETAKDRNAGEQLIGMNYDIHVGAIAGLPGKILAFFASLICASLPVTGFLVWWNKGKKQEKKSKLHHQKRKQGETTLYVTDGVGLTTNIPPIRNN</sequence>
<dbReference type="Proteomes" id="UP000199045">
    <property type="component" value="Unassembled WGS sequence"/>
</dbReference>
<feature type="transmembrane region" description="Helical" evidence="1">
    <location>
        <begin position="220"/>
        <end position="240"/>
    </location>
</feature>
<dbReference type="PANTHER" id="PTHR34219">
    <property type="entry name" value="IRON-REGULATED INNER MEMBRANE PROTEIN-RELATED"/>
    <property type="match status" value="1"/>
</dbReference>
<organism evidence="2 3">
    <name type="scientific">Chitinophaga filiformis</name>
    <name type="common">Myxococcus filiformis</name>
    <name type="synonym">Flexibacter filiformis</name>
    <dbReference type="NCBI Taxonomy" id="104663"/>
    <lineage>
        <taxon>Bacteria</taxon>
        <taxon>Pseudomonadati</taxon>
        <taxon>Bacteroidota</taxon>
        <taxon>Chitinophagia</taxon>
        <taxon>Chitinophagales</taxon>
        <taxon>Chitinophagaceae</taxon>
        <taxon>Chitinophaga</taxon>
    </lineage>
</organism>
<dbReference type="AlphaFoldDB" id="A0A1G7HIV9"/>
<dbReference type="InterPro" id="IPR005625">
    <property type="entry name" value="PepSY-ass_TM"/>
</dbReference>
<accession>A0A1G7HIV9</accession>
<keyword evidence="1" id="KW-0812">Transmembrane</keyword>
<feature type="transmembrane region" description="Helical" evidence="1">
    <location>
        <begin position="368"/>
        <end position="389"/>
    </location>
</feature>
<evidence type="ECO:0000313" key="3">
    <source>
        <dbReference type="Proteomes" id="UP000199045"/>
    </source>
</evidence>
<keyword evidence="1" id="KW-1133">Transmembrane helix</keyword>
<dbReference type="RefSeq" id="WP_089828637.1">
    <property type="nucleotide sequence ID" value="NZ_FNBN01000001.1"/>
</dbReference>
<dbReference type="PANTHER" id="PTHR34219:SF3">
    <property type="entry name" value="BLL7967 PROTEIN"/>
    <property type="match status" value="1"/>
</dbReference>
<name>A0A1G7HIV9_CHIFI</name>
<proteinExistence type="predicted"/>
<evidence type="ECO:0000256" key="1">
    <source>
        <dbReference type="SAM" id="Phobius"/>
    </source>
</evidence>
<protein>
    <submittedName>
        <fullName evidence="2">Uncharacterized iron-regulated membrane protein</fullName>
    </submittedName>
</protein>
<dbReference type="Pfam" id="PF03929">
    <property type="entry name" value="PepSY_TM"/>
    <property type="match status" value="1"/>
</dbReference>